<reference evidence="2" key="1">
    <citation type="submission" date="2017-09" db="EMBL/GenBank/DDBJ databases">
        <title>Depth-based differentiation of microbial function through sediment-hosted aquifers and enrichment of novel symbionts in the deep terrestrial subsurface.</title>
        <authorList>
            <person name="Probst A.J."/>
            <person name="Ladd B."/>
            <person name="Jarett J.K."/>
            <person name="Geller-Mcgrath D.E."/>
            <person name="Sieber C.M.K."/>
            <person name="Emerson J.B."/>
            <person name="Anantharaman K."/>
            <person name="Thomas B.C."/>
            <person name="Malmstrom R."/>
            <person name="Stieglmeier M."/>
            <person name="Klingl A."/>
            <person name="Woyke T."/>
            <person name="Ryan C.M."/>
            <person name="Banfield J.F."/>
        </authorList>
    </citation>
    <scope>NUCLEOTIDE SEQUENCE [LARGE SCALE GENOMIC DNA]</scope>
</reference>
<name>A0A2M7RR00_9BACT</name>
<comment type="caution">
    <text evidence="1">The sequence shown here is derived from an EMBL/GenBank/DDBJ whole genome shotgun (WGS) entry which is preliminary data.</text>
</comment>
<dbReference type="Proteomes" id="UP000231069">
    <property type="component" value="Unassembled WGS sequence"/>
</dbReference>
<accession>A0A2M7RR00</accession>
<dbReference type="AlphaFoldDB" id="A0A2M7RR00"/>
<evidence type="ECO:0000313" key="1">
    <source>
        <dbReference type="EMBL" id="PIZ02723.1"/>
    </source>
</evidence>
<proteinExistence type="predicted"/>
<sequence length="66" mass="8247">MIWWNITNDIILIMDNEKYYKQRSPIIGKFLIFMENSWPAIYRNLNNFLYAFWNFATDTFSTLWRR</sequence>
<protein>
    <submittedName>
        <fullName evidence="1">Uncharacterized protein</fullName>
    </submittedName>
</protein>
<gene>
    <name evidence="1" type="ORF">COY59_03225</name>
</gene>
<evidence type="ECO:0000313" key="2">
    <source>
        <dbReference type="Proteomes" id="UP000231069"/>
    </source>
</evidence>
<dbReference type="EMBL" id="PFMK01000055">
    <property type="protein sequence ID" value="PIZ02723.1"/>
    <property type="molecule type" value="Genomic_DNA"/>
</dbReference>
<organism evidence="1 2">
    <name type="scientific">Candidatus Gottesmanbacteria bacterium CG_4_10_14_0_8_um_filter_37_24</name>
    <dbReference type="NCBI Taxonomy" id="1974574"/>
    <lineage>
        <taxon>Bacteria</taxon>
        <taxon>Candidatus Gottesmaniibacteriota</taxon>
    </lineage>
</organism>